<evidence type="ECO:0000256" key="4">
    <source>
        <dbReference type="PROSITE-ProRule" id="PRU00335"/>
    </source>
</evidence>
<dbReference type="InterPro" id="IPR001647">
    <property type="entry name" value="HTH_TetR"/>
</dbReference>
<gene>
    <name evidence="6" type="ORF">D1223_14500</name>
</gene>
<evidence type="ECO:0000259" key="5">
    <source>
        <dbReference type="PROSITE" id="PS50977"/>
    </source>
</evidence>
<keyword evidence="3" id="KW-0804">Transcription</keyword>
<keyword evidence="1" id="KW-0805">Transcription regulation</keyword>
<dbReference type="Pfam" id="PF00440">
    <property type="entry name" value="TetR_N"/>
    <property type="match status" value="1"/>
</dbReference>
<evidence type="ECO:0000256" key="3">
    <source>
        <dbReference type="ARBA" id="ARBA00023163"/>
    </source>
</evidence>
<proteinExistence type="predicted"/>
<feature type="domain" description="HTH tetR-type" evidence="5">
    <location>
        <begin position="9"/>
        <end position="69"/>
    </location>
</feature>
<dbReference type="EMBL" id="QWFX01000013">
    <property type="protein sequence ID" value="RIJ28577.1"/>
    <property type="molecule type" value="Genomic_DNA"/>
</dbReference>
<dbReference type="PRINTS" id="PR00455">
    <property type="entry name" value="HTHTETR"/>
</dbReference>
<dbReference type="InterPro" id="IPR009057">
    <property type="entry name" value="Homeodomain-like_sf"/>
</dbReference>
<dbReference type="Gene3D" id="1.10.357.10">
    <property type="entry name" value="Tetracycline Repressor, domain 2"/>
    <property type="match status" value="1"/>
</dbReference>
<dbReference type="PANTHER" id="PTHR30055:SF234">
    <property type="entry name" value="HTH-TYPE TRANSCRIPTIONAL REGULATOR BETI"/>
    <property type="match status" value="1"/>
</dbReference>
<evidence type="ECO:0000256" key="1">
    <source>
        <dbReference type="ARBA" id="ARBA00023015"/>
    </source>
</evidence>
<keyword evidence="2 4" id="KW-0238">DNA-binding</keyword>
<evidence type="ECO:0000256" key="2">
    <source>
        <dbReference type="ARBA" id="ARBA00023125"/>
    </source>
</evidence>
<dbReference type="InterPro" id="IPR023772">
    <property type="entry name" value="DNA-bd_HTH_TetR-type_CS"/>
</dbReference>
<name>A0A399REW4_9PROT</name>
<dbReference type="GO" id="GO:0000976">
    <property type="term" value="F:transcription cis-regulatory region binding"/>
    <property type="evidence" value="ECO:0007669"/>
    <property type="project" value="TreeGrafter"/>
</dbReference>
<feature type="DNA-binding region" description="H-T-H motif" evidence="4">
    <location>
        <begin position="32"/>
        <end position="51"/>
    </location>
</feature>
<sequence length="195" mass="20736">MARNPDRTARTRTLIISAARTLFGKHGYGEVSTPQIADAASVSRGAMYHHFKDKAAILEAVIEAEYARIARFIDKAARGTGDPVDDLVEGGDAFLSAMSDPVSRQLLLIDGPAVLGMVRMNQIDTATTTRELALGIKAAQAAGRLPGDIDAAALTSLMTGAYDRGAIDGFAAAEERRLAVRHAIRAIWFGLSKLA</sequence>
<evidence type="ECO:0000313" key="7">
    <source>
        <dbReference type="Proteomes" id="UP000266385"/>
    </source>
</evidence>
<dbReference type="PANTHER" id="PTHR30055">
    <property type="entry name" value="HTH-TYPE TRANSCRIPTIONAL REGULATOR RUTR"/>
    <property type="match status" value="1"/>
</dbReference>
<keyword evidence="7" id="KW-1185">Reference proteome</keyword>
<dbReference type="InterPro" id="IPR049484">
    <property type="entry name" value="Rv0078-like_C"/>
</dbReference>
<dbReference type="Proteomes" id="UP000266385">
    <property type="component" value="Unassembled WGS sequence"/>
</dbReference>
<dbReference type="OrthoDB" id="9808189at2"/>
<accession>A0A399REW4</accession>
<dbReference type="InterPro" id="IPR050109">
    <property type="entry name" value="HTH-type_TetR-like_transc_reg"/>
</dbReference>
<reference evidence="6 7" key="1">
    <citation type="submission" date="2018-08" db="EMBL/GenBank/DDBJ databases">
        <title>Henriciella mobilis sp. nov., isolated from seawater.</title>
        <authorList>
            <person name="Cheng H."/>
            <person name="Wu Y.-H."/>
            <person name="Xu X.-W."/>
            <person name="Guo L.-L."/>
        </authorList>
    </citation>
    <scope>NUCLEOTIDE SEQUENCE [LARGE SCALE GENOMIC DNA]</scope>
    <source>
        <strain evidence="6 7">JN25</strain>
    </source>
</reference>
<dbReference type="PROSITE" id="PS50977">
    <property type="entry name" value="HTH_TETR_2"/>
    <property type="match status" value="1"/>
</dbReference>
<dbReference type="Pfam" id="PF21351">
    <property type="entry name" value="TetR_C_41"/>
    <property type="match status" value="1"/>
</dbReference>
<protein>
    <submittedName>
        <fullName evidence="6">TetR/AcrR family transcriptional regulator</fullName>
    </submittedName>
</protein>
<dbReference type="AlphaFoldDB" id="A0A399REW4"/>
<evidence type="ECO:0000313" key="6">
    <source>
        <dbReference type="EMBL" id="RIJ28577.1"/>
    </source>
</evidence>
<dbReference type="RefSeq" id="WP_119377112.1">
    <property type="nucleotide sequence ID" value="NZ_QWFX01000013.1"/>
</dbReference>
<dbReference type="GO" id="GO:0003700">
    <property type="term" value="F:DNA-binding transcription factor activity"/>
    <property type="evidence" value="ECO:0007669"/>
    <property type="project" value="TreeGrafter"/>
</dbReference>
<dbReference type="PROSITE" id="PS01081">
    <property type="entry name" value="HTH_TETR_1"/>
    <property type="match status" value="1"/>
</dbReference>
<organism evidence="6 7">
    <name type="scientific">Henriciella mobilis</name>
    <dbReference type="NCBI Taxonomy" id="2305467"/>
    <lineage>
        <taxon>Bacteria</taxon>
        <taxon>Pseudomonadati</taxon>
        <taxon>Pseudomonadota</taxon>
        <taxon>Alphaproteobacteria</taxon>
        <taxon>Hyphomonadales</taxon>
        <taxon>Hyphomonadaceae</taxon>
        <taxon>Henriciella</taxon>
    </lineage>
</organism>
<comment type="caution">
    <text evidence="6">The sequence shown here is derived from an EMBL/GenBank/DDBJ whole genome shotgun (WGS) entry which is preliminary data.</text>
</comment>
<dbReference type="SUPFAM" id="SSF46689">
    <property type="entry name" value="Homeodomain-like"/>
    <property type="match status" value="1"/>
</dbReference>